<evidence type="ECO:0000313" key="8">
    <source>
        <dbReference type="Proteomes" id="UP000261174"/>
    </source>
</evidence>
<gene>
    <name evidence="7" type="ORF">DXN04_26395</name>
</gene>
<evidence type="ECO:0000256" key="3">
    <source>
        <dbReference type="ARBA" id="ARBA00022837"/>
    </source>
</evidence>
<dbReference type="RefSeq" id="WP_116856409.1">
    <property type="nucleotide sequence ID" value="NZ_QTJV01000012.1"/>
</dbReference>
<dbReference type="GO" id="GO:0007154">
    <property type="term" value="P:cell communication"/>
    <property type="evidence" value="ECO:0007669"/>
    <property type="project" value="InterPro"/>
</dbReference>
<feature type="domain" description="F5/8 type C" evidence="6">
    <location>
        <begin position="21"/>
        <end position="157"/>
    </location>
</feature>
<keyword evidence="4" id="KW-0813">Transport</keyword>
<dbReference type="InterPro" id="IPR008979">
    <property type="entry name" value="Galactose-bd-like_sf"/>
</dbReference>
<keyword evidence="1 5" id="KW-0732">Signal</keyword>
<keyword evidence="2" id="KW-0677">Repeat</keyword>
<accession>A0A3E1NUS8</accession>
<evidence type="ECO:0000313" key="7">
    <source>
        <dbReference type="EMBL" id="RFM31701.1"/>
    </source>
</evidence>
<evidence type="ECO:0000259" key="6">
    <source>
        <dbReference type="PROSITE" id="PS50022"/>
    </source>
</evidence>
<sequence length="3506" mass="352002">MREQNKLLVNKLLVAFLFLLVSKVSLAQCTTDLALGKAVTSSSVNANNYAYYATDGNTTTRWESAWSDPQWIMVDLGGRYPICTVNITWENARGQDFLVQVSDDASNWRTKATITGNTALNNSYSFTDTARYVRMYGTARVLTGYGYSIYTLEVLGTAPTTICSNLNVAQSRPGFASSVVGANAVANAFDNSATTRWESASSDPQYIYVDLGAQYDLCRVALTWEAAYGKDFTIDISSNGSTWTTAATIVGNYIKNNSIAISGQARYVRMRGTARGTTYGYSLYDFAVYAMLPALSVKKLTDAAEPGTGGSFRFSLPTGITYTENITVNYTVTGTAASGTDYTSLPASVVIPAGTNYVDVSYNTNDDKIIEGNETVIVTLTSAEAGSSTTYVTFPLSATDYSATSTISDDDNTATNMVLNLAVTTGAWEPATDGVFTLSLPTGYTAKEDVTVNYTVSGTATAGTDYTTLSGTVVLPALSNSVTIPVTITDDKIIEGTETLALTWNQGTSPTLGTFSGSGIATMGVIDDDNIAANKVFTIVADGDAAEPSTNGAFKISLPAGVSVVEDVTVNYTVAGTATPGADYNTLAGTVNFPAGSNSISLPVTVIDDNDIEATETVIATLTGGSAATFGTFTGTANATVNIADNDVVPANKEVVIAGTTNGTEPSANGVFTVSLPGGISYPEPITVNYTVSGTAIAGTDYTTLSGTVTIPAGVNSAVINVPVLDDDLIEVDETVIVTLTSAAAPSFGSFIANTSATINIADNEPRLLGISAFNNLSEPSTDGTVAIAIMGAGNISSTEPITVTYTVTELGATVDEDYEPLSGTVTIPAGDPYVTVPIRVKDDKIIEGTENLRFTISGGTSPNLGAFTPNGAYASQDLSINDDEQKIVTITKATDASEPSTNGAFMVSLPAGTIATEDITVNYTVSGTATEGDDYNAMTGTVTIFAGDNSANIPVEVIDDQQIENPETVIATLTGASAATLGAFTANTNATLTIADDEDKTITIANAANGAEPSANGTFTVSLPTGITATEDITLTYSVSGTATPGADYTTLSGTVTIAAGDNSAIIDVPVLSDNIIEADETVTVTLTAASGATLGTFTANTSATITIADGTNKTLSIANTADGAEPATKGSFRVALPAGITATEDLTLTYTVSGSATPGDDYTALSGTVSIPAGDNTATIDVPVIDDQVIEANETVTVTLTGASATNLGTFTANADATVTITDNDAGSVTIANAADAAEPGANGAFIVNLPAGLTASEDVTVYYTVTGTATPGSDYTSLGGVATIPAGNNSATIPITVIDDKIIEVGETVVVTLTSATTNNLGSFTANNNATVTIADDDEKTLTIAQAADAAEPSTNGAFTVSLPTGVTATEDITLTYSVSGSATGGTDYTALSGTAIIYTGNNSATISVPVINDQVIEGNETVTVTLTGASAATLGSFTANGNATVNIVDDEDKTISITNAADAAEPATPGLFKVSLPGGVTATEAITVNYTVTGGTATAGTDYTALSGTVLIPAGDNNVNIPIVVVDDKIIEGDETVILTLNGASAPTLGAFTANTAATVNIADDENRTISIANTTDASEPGTNGEFTVSLPAGVTALEDITVGYTVSGGTATAGDDYAALSGTVLIPAGNNSATIPVVVNDDKLLEGDETLVVSLTAASAPTLGAYTANTDATLTIADDESKTVTIVKSADAAEAATNGTFTIGLPAGVTANEDISVTYTVTGTATAGDDYNTLGGTATIFAGTNSVAIPIFVNDDQLLEGDETVVATLTGASSTSLGAFTANNAATVIIADDESKTIGISSSNAAEPGTNGAFTLRLAPGITAAEDITVTYTVSGTATAGTDYTNLGGTATILAGSNSAIIDVAVIDDQIIEGAETVTVTLTGASGATLGTLTANAYADLTIVDDEVKVVSIANTADAAEPATNGGFIVSLPGGVTASENITVTYTITGTAIAGSDYTTLSGSVVIPAGANSATIDVAVIDDQVIEGDETVIVTLTGASATTLGSFTANGNATVTIADDEDKNISITKAADAAEAATNGAFTVSLPSGVTAAENITVTYATTGTAAAGSDYNTLAGSVVIPAGANSTMIDVVVTDDQVVEGDETVILTLTGASTTTLGSFTANGNATVTIADDENRTISITKAADAAEAATNGAFTVSLPSGVTATEAITITYTLTGTASAGSDYTTLTGSVVIPAGANSTNIDVQVMDDQVIEGDETVIVTLTGASATTLGSFTANNNATLTIADDENKTISITKAADAAEPAINGAFTVSLPSGVTATEAITITYTSTGTATAGTDYNTLTGSVIIPAGANSATIDVAVADDQVIEGDETVIVTLTGASATTLGSFTANNNATVTIADDENKTISITKAADAAEPTTNGAFTVSLPSGVTATEAITVNYIVTGTATASTDYNTLTGSVVIPAGANSANIDVQVIDDQVIEGDETVLVTLTGASATTLGSFTANNNATLIIADDGNKIISITKAADAAEPATNGAFTVSLPSGVTATEAITVNYIVTGTATTSTDYNTLTGSVVIPAGANSANIDVQVIDDQVIEGDETVLVTLTGASATTLGSFTANNNATVTIADDEDKTISITKATDAAEPATNGAFTVSLPSGVSATEAITVTYTVTGTATAGTDYTALSGSVVIPAGANSANIDVQVIDDQIIEGDETVIVTLTGASASTLGTFTANSNATVTIADDENKTISITKAADAAEPATNGAFTVSLPSGVSATEAITVTYTVTGTATAGTDYTALSGSVVIPAGANSANIDVQVIDDQIIEGDETVIVTLTGASASTLGTFTANSNATVTIADDENKTISITKAADAAEPATNGAFTVSLPSGVSATEAITVTYTVTGTATAGTDYTALSGSVVIPAGANSTTIDVAVIDDQLIEADEAVIATLTGAAANTLGAFTANNNATVTIADNEDRTITIAKTTDAAEPSVNGAFTVSLASGVTATEDINITYTISGTATANDDYTALSGSVTILAGTSSTNIPVLAKDDQIIETDETVIATLTAATATNLGTFTATQSATVTIADNDAATITIAKTADAAEPNTNGHFTVSYPTGVTAVEDVLVGYTVTGAATAGADYTTLPGTVTIPAGQNSATIDINVIDDNIYEGNEDLTLTLSNAFGTQLGTITVAGNATLTISDDDSPVLTIVKTTDVAEPTTNGGFTVSMPTGVTSTQAITFNYTVSGTATAGSDYTALSGTATIPAGVNSITIPVSVVDDKLIEGDETVIVTITDATASSATLIISDDENKTITIASTTNAAEPSTNGVFTVSLAAGVTATEDITVTYTVSGSATASTDYNPLSGTVTIPAGANSANIDVTVIDDQTIEADETVIATLTTATAPTLGTFTANTSATVTIADDENKTISIVNTANASEPATNGVFTVSLPTGVTATEDISVTYTISGTATASTDYNTLSGTVTIPAGANSANIDVKVIDDQTIEADETVIATLTAATAPTLGTFTANTSATVTIADDENKTISIV</sequence>
<keyword evidence="4" id="KW-0406">Ion transport</keyword>
<organism evidence="7 8">
    <name type="scientific">Chitinophaga silvisoli</name>
    <dbReference type="NCBI Taxonomy" id="2291814"/>
    <lineage>
        <taxon>Bacteria</taxon>
        <taxon>Pseudomonadati</taxon>
        <taxon>Bacteroidota</taxon>
        <taxon>Chitinophagia</taxon>
        <taxon>Chitinophagales</taxon>
        <taxon>Chitinophagaceae</taxon>
        <taxon>Chitinophaga</taxon>
    </lineage>
</organism>
<dbReference type="EMBL" id="QTJV01000012">
    <property type="protein sequence ID" value="RFM31701.1"/>
    <property type="molecule type" value="Genomic_DNA"/>
</dbReference>
<name>A0A3E1NUS8_9BACT</name>
<dbReference type="GO" id="GO:0016020">
    <property type="term" value="C:membrane"/>
    <property type="evidence" value="ECO:0007669"/>
    <property type="project" value="InterPro"/>
</dbReference>
<feature type="chain" id="PRO_5017597702" description="F5/8 type C domain-containing protein" evidence="5">
    <location>
        <begin position="28"/>
        <end position="3506"/>
    </location>
</feature>
<dbReference type="SMART" id="SM00237">
    <property type="entry name" value="Calx_beta"/>
    <property type="match status" value="27"/>
</dbReference>
<dbReference type="PROSITE" id="PS50022">
    <property type="entry name" value="FA58C_3"/>
    <property type="match status" value="2"/>
</dbReference>
<dbReference type="Gene3D" id="2.60.40.2030">
    <property type="match status" value="28"/>
</dbReference>
<evidence type="ECO:0000256" key="2">
    <source>
        <dbReference type="ARBA" id="ARBA00022737"/>
    </source>
</evidence>
<evidence type="ECO:0000256" key="1">
    <source>
        <dbReference type="ARBA" id="ARBA00022729"/>
    </source>
</evidence>
<dbReference type="OrthoDB" id="2582440at2"/>
<keyword evidence="8" id="KW-1185">Reference proteome</keyword>
<evidence type="ECO:0000256" key="4">
    <source>
        <dbReference type="ARBA" id="ARBA00023065"/>
    </source>
</evidence>
<dbReference type="Proteomes" id="UP000261174">
    <property type="component" value="Unassembled WGS sequence"/>
</dbReference>
<dbReference type="InterPro" id="IPR051171">
    <property type="entry name" value="CaCA"/>
</dbReference>
<feature type="signal peptide" evidence="5">
    <location>
        <begin position="1"/>
        <end position="27"/>
    </location>
</feature>
<feature type="domain" description="F5/8 type C" evidence="6">
    <location>
        <begin position="161"/>
        <end position="291"/>
    </location>
</feature>
<feature type="non-terminal residue" evidence="7">
    <location>
        <position position="3506"/>
    </location>
</feature>
<proteinExistence type="predicted"/>
<dbReference type="PANTHER" id="PTHR11878">
    <property type="entry name" value="SODIUM/CALCIUM EXCHANGER"/>
    <property type="match status" value="1"/>
</dbReference>
<dbReference type="InterPro" id="IPR000421">
    <property type="entry name" value="FA58C"/>
</dbReference>
<protein>
    <recommendedName>
        <fullName evidence="6">F5/8 type C domain-containing protein</fullName>
    </recommendedName>
</protein>
<dbReference type="Pfam" id="PF00754">
    <property type="entry name" value="F5_F8_type_C"/>
    <property type="match status" value="1"/>
</dbReference>
<dbReference type="GO" id="GO:0030001">
    <property type="term" value="P:metal ion transport"/>
    <property type="evidence" value="ECO:0007669"/>
    <property type="project" value="TreeGrafter"/>
</dbReference>
<comment type="caution">
    <text evidence="7">The sequence shown here is derived from an EMBL/GenBank/DDBJ whole genome shotgun (WGS) entry which is preliminary data.</text>
</comment>
<keyword evidence="3" id="KW-0106">Calcium</keyword>
<dbReference type="InterPro" id="IPR003644">
    <property type="entry name" value="Calx_beta"/>
</dbReference>
<dbReference type="Pfam" id="PF22633">
    <property type="entry name" value="F5_F8_type_C_2"/>
    <property type="match status" value="1"/>
</dbReference>
<dbReference type="SUPFAM" id="SSF141072">
    <property type="entry name" value="CalX-like"/>
    <property type="match status" value="28"/>
</dbReference>
<reference evidence="7 8" key="1">
    <citation type="submission" date="2018-08" db="EMBL/GenBank/DDBJ databases">
        <title>Chitinophaga sp. K20C18050901, a novel bacterium isolated from forest soil.</title>
        <authorList>
            <person name="Wang C."/>
        </authorList>
    </citation>
    <scope>NUCLEOTIDE SEQUENCE [LARGE SCALE GENOMIC DNA]</scope>
    <source>
        <strain evidence="7 8">K20C18050901</strain>
    </source>
</reference>
<dbReference type="SUPFAM" id="SSF49785">
    <property type="entry name" value="Galactose-binding domain-like"/>
    <property type="match status" value="2"/>
</dbReference>
<dbReference type="InterPro" id="IPR038081">
    <property type="entry name" value="CalX-like_sf"/>
</dbReference>
<dbReference type="Pfam" id="PF03160">
    <property type="entry name" value="Calx-beta"/>
    <property type="match status" value="27"/>
</dbReference>
<dbReference type="Gene3D" id="2.60.120.260">
    <property type="entry name" value="Galactose-binding domain-like"/>
    <property type="match status" value="2"/>
</dbReference>
<dbReference type="PANTHER" id="PTHR11878:SF65">
    <property type="entry name" value="NA_CA-EXCHANGE PROTEIN, ISOFORM G"/>
    <property type="match status" value="1"/>
</dbReference>
<evidence type="ECO:0000256" key="5">
    <source>
        <dbReference type="SAM" id="SignalP"/>
    </source>
</evidence>